<dbReference type="PANTHER" id="PTHR38434:SF1">
    <property type="entry name" value="BLL2549 PROTEIN"/>
    <property type="match status" value="1"/>
</dbReference>
<feature type="transmembrane region" description="Helical" evidence="2">
    <location>
        <begin position="176"/>
        <end position="196"/>
    </location>
</feature>
<feature type="transmembrane region" description="Helical" evidence="2">
    <location>
        <begin position="760"/>
        <end position="777"/>
    </location>
</feature>
<feature type="transmembrane region" description="Helical" evidence="2">
    <location>
        <begin position="415"/>
        <end position="431"/>
    </location>
</feature>
<feature type="transmembrane region" description="Helical" evidence="2">
    <location>
        <begin position="117"/>
        <end position="136"/>
    </location>
</feature>
<evidence type="ECO:0000313" key="3">
    <source>
        <dbReference type="EMBL" id="QLG44175.1"/>
    </source>
</evidence>
<feature type="transmembrane region" description="Helical" evidence="2">
    <location>
        <begin position="142"/>
        <end position="164"/>
    </location>
</feature>
<keyword evidence="2" id="KW-0472">Membrane</keyword>
<reference evidence="3 4" key="1">
    <citation type="journal article" date="2006" name="Int. J. Syst. Evol. Microbiol.">
        <title>Costertonia aggregata gen. nov., sp. nov., a mesophilic marine bacterium of the family Flavobacteriaceae, isolated from a mature biofilm.</title>
        <authorList>
            <person name="Kwon K.K."/>
            <person name="Lee Y.K."/>
            <person name="Lee H.K."/>
        </authorList>
    </citation>
    <scope>NUCLEOTIDE SEQUENCE [LARGE SCALE GENOMIC DNA]</scope>
    <source>
        <strain evidence="3 4">KCCM 42265</strain>
    </source>
</reference>
<evidence type="ECO:0000313" key="4">
    <source>
        <dbReference type="Proteomes" id="UP000509302"/>
    </source>
</evidence>
<feature type="transmembrane region" description="Helical" evidence="2">
    <location>
        <begin position="202"/>
        <end position="219"/>
    </location>
</feature>
<feature type="transmembrane region" description="Helical" evidence="2">
    <location>
        <begin position="275"/>
        <end position="295"/>
    </location>
</feature>
<feature type="transmembrane region" description="Helical" evidence="2">
    <location>
        <begin position="249"/>
        <end position="268"/>
    </location>
</feature>
<proteinExistence type="predicted"/>
<evidence type="ECO:0000256" key="1">
    <source>
        <dbReference type="SAM" id="Coils"/>
    </source>
</evidence>
<dbReference type="PIRSF" id="PIRSF035905">
    <property type="entry name" value="UCP035905_mp"/>
    <property type="match status" value="1"/>
</dbReference>
<feature type="transmembrane region" description="Helical" evidence="2">
    <location>
        <begin position="730"/>
        <end position="748"/>
    </location>
</feature>
<dbReference type="AlphaFoldDB" id="A0A7H9ALL9"/>
<dbReference type="Pfam" id="PF10101">
    <property type="entry name" value="DUF2339"/>
    <property type="match status" value="1"/>
</dbReference>
<dbReference type="InterPro" id="IPR014600">
    <property type="entry name" value="UCP035905_mem"/>
</dbReference>
<accession>A0A7H9ALL9</accession>
<dbReference type="RefSeq" id="WP_179240511.1">
    <property type="nucleotide sequence ID" value="NZ_CP058595.1"/>
</dbReference>
<feature type="transmembrane region" description="Helical" evidence="2">
    <location>
        <begin position="365"/>
        <end position="382"/>
    </location>
</feature>
<feature type="transmembrane region" description="Helical" evidence="2">
    <location>
        <begin position="509"/>
        <end position="530"/>
    </location>
</feature>
<dbReference type="InterPro" id="IPR019286">
    <property type="entry name" value="DUF2339_TM"/>
</dbReference>
<feature type="transmembrane region" description="Helical" evidence="2">
    <location>
        <begin position="391"/>
        <end position="409"/>
    </location>
</feature>
<feature type="transmembrane region" description="Helical" evidence="2">
    <location>
        <begin position="706"/>
        <end position="725"/>
    </location>
</feature>
<name>A0A7H9ALL9_9FLAO</name>
<feature type="transmembrane region" description="Helical" evidence="2">
    <location>
        <begin position="334"/>
        <end position="353"/>
    </location>
</feature>
<dbReference type="PANTHER" id="PTHR38434">
    <property type="entry name" value="BLL2549 PROTEIN"/>
    <property type="match status" value="1"/>
</dbReference>
<keyword evidence="1" id="KW-0175">Coiled coil</keyword>
<gene>
    <name evidence="3" type="ORF">HYG79_02040</name>
</gene>
<sequence>MDQNQEQISQLMAKLELLLKKQQDFNIQVNELRRDIQILKNEQTQKPIDQVETTKETVPEIKETVVQEKTVPIKDEKPVQAIENPVKKTTPPEQTFAKKAKKPSSKSNLEKFIGENLINKIGILITIIGVVIGAKYSIENNLISPLTRIILGYFVGIGLVGFGIKLKAKYENYSAVLVSGALAIMYFITFAGYSFYGLFPQTMAFAIMLLFTIFGVVASLNYNKQIIAHIGLVGAYAVPFLLSNESGNAAVLFGYMTIINIGILVISFKKYWKPLFYSAFGFTWLIYFVWFAFSYTYEEHFTLALVVLSIFFVLFYITSLAYKFIKLEKFKATDIILILLNSFIFYGLGIGLLSDDIVGKELLGVFTLGNAIIHFITSVIIYKKKLADRNLFYLVSGLVLTFITITIPVQLDGNWVTLLWALEAALLFWIGRTKNVGFYETLSYVLVLLTVYSLMQDWGDTYGSYWFKDSSPVVSPFFNITMLTSVVCVLSFSFINWMNLKHRPATKTLLSKIMNVGLPAILLITLYYSFYLEIQYYWDIVFRSSKIETTIDGYATNQYNYNIRNLDQVWLIIYTLVFFSMVTFVNNIKLKSRVLGIVTLVFSLLLGLFFLTNGLYTLSELREAYVDQKYAEYYNIGFSNVWLRYVAIAFFALLLFSIYKLIRQPFLKINFKVPFEIILHTSIVWIASSELLTWMDLSGATQGYKLGLSILWGMYSLLLIALGIWKNKKYLRIAAIVLFAITLVKLFFYDIASLNTISKTIVFVSLGVLLLIISFLYNKYKHVITDENEK</sequence>
<evidence type="ECO:0000256" key="2">
    <source>
        <dbReference type="SAM" id="Phobius"/>
    </source>
</evidence>
<feature type="transmembrane region" description="Helical" evidence="2">
    <location>
        <begin position="226"/>
        <end position="243"/>
    </location>
</feature>
<keyword evidence="2" id="KW-1133">Transmembrane helix</keyword>
<organism evidence="3 4">
    <name type="scientific">Costertonia aggregata</name>
    <dbReference type="NCBI Taxonomy" id="343403"/>
    <lineage>
        <taxon>Bacteria</taxon>
        <taxon>Pseudomonadati</taxon>
        <taxon>Bacteroidota</taxon>
        <taxon>Flavobacteriia</taxon>
        <taxon>Flavobacteriales</taxon>
        <taxon>Flavobacteriaceae</taxon>
        <taxon>Costertonia</taxon>
    </lineage>
</organism>
<protein>
    <submittedName>
        <fullName evidence="3">DUF2339 domain-containing protein</fullName>
    </submittedName>
</protein>
<feature type="transmembrane region" description="Helical" evidence="2">
    <location>
        <begin position="595"/>
        <end position="616"/>
    </location>
</feature>
<dbReference type="KEGG" id="cagg:HYG79_02040"/>
<feature type="transmembrane region" description="Helical" evidence="2">
    <location>
        <begin position="674"/>
        <end position="694"/>
    </location>
</feature>
<feature type="transmembrane region" description="Helical" evidence="2">
    <location>
        <begin position="569"/>
        <end position="588"/>
    </location>
</feature>
<feature type="coiled-coil region" evidence="1">
    <location>
        <begin position="1"/>
        <end position="42"/>
    </location>
</feature>
<feature type="transmembrane region" description="Helical" evidence="2">
    <location>
        <begin position="301"/>
        <end position="322"/>
    </location>
</feature>
<dbReference type="EMBL" id="CP058595">
    <property type="protein sequence ID" value="QLG44175.1"/>
    <property type="molecule type" value="Genomic_DNA"/>
</dbReference>
<feature type="transmembrane region" description="Helical" evidence="2">
    <location>
        <begin position="438"/>
        <end position="455"/>
    </location>
</feature>
<feature type="transmembrane region" description="Helical" evidence="2">
    <location>
        <begin position="475"/>
        <end position="497"/>
    </location>
</feature>
<keyword evidence="4" id="KW-1185">Reference proteome</keyword>
<feature type="transmembrane region" description="Helical" evidence="2">
    <location>
        <begin position="642"/>
        <end position="662"/>
    </location>
</feature>
<keyword evidence="2" id="KW-0812">Transmembrane</keyword>
<dbReference type="Proteomes" id="UP000509302">
    <property type="component" value="Chromosome"/>
</dbReference>